<dbReference type="Gene3D" id="3.40.710.10">
    <property type="entry name" value="DD-peptidase/beta-lactamase superfamily"/>
    <property type="match status" value="1"/>
</dbReference>
<evidence type="ECO:0000256" key="1">
    <source>
        <dbReference type="SAM" id="SignalP"/>
    </source>
</evidence>
<keyword evidence="4" id="KW-1185">Reference proteome</keyword>
<feature type="chain" id="PRO_5038925832" evidence="1">
    <location>
        <begin position="26"/>
        <end position="398"/>
    </location>
</feature>
<feature type="signal peptide" evidence="1">
    <location>
        <begin position="1"/>
        <end position="25"/>
    </location>
</feature>
<keyword evidence="1" id="KW-0732">Signal</keyword>
<name>A0A1H7XU61_STRJI</name>
<feature type="domain" description="Beta-lactamase-related" evidence="2">
    <location>
        <begin position="58"/>
        <end position="369"/>
    </location>
</feature>
<dbReference type="InterPro" id="IPR012338">
    <property type="entry name" value="Beta-lactam/transpept-like"/>
</dbReference>
<evidence type="ECO:0000313" key="3">
    <source>
        <dbReference type="EMBL" id="SEM37194.1"/>
    </source>
</evidence>
<proteinExistence type="predicted"/>
<dbReference type="Proteomes" id="UP000183015">
    <property type="component" value="Unassembled WGS sequence"/>
</dbReference>
<dbReference type="Pfam" id="PF00144">
    <property type="entry name" value="Beta-lactamase"/>
    <property type="match status" value="1"/>
</dbReference>
<gene>
    <name evidence="3" type="ORF">SAMN05414137_12564</name>
</gene>
<evidence type="ECO:0000313" key="4">
    <source>
        <dbReference type="Proteomes" id="UP000183015"/>
    </source>
</evidence>
<keyword evidence="3" id="KW-0121">Carboxypeptidase</keyword>
<dbReference type="PANTHER" id="PTHR46825">
    <property type="entry name" value="D-ALANYL-D-ALANINE-CARBOXYPEPTIDASE/ENDOPEPTIDASE AMPH"/>
    <property type="match status" value="1"/>
</dbReference>
<evidence type="ECO:0000259" key="2">
    <source>
        <dbReference type="Pfam" id="PF00144"/>
    </source>
</evidence>
<sequence>MRRAHARRLLSAAVALAALAPVVLAAPSVQAAPRTAAHPASQRAADDCPLDPVLAARLDKAIEQVRKETGTPGVTVGLWMPGRGDYVRSFGVADKATDAPMRPDLFLRIGSETKTFTATAVLQLVDQGRVKLDAPIADYLRGVPDGRHITVRQLLEMRSGLFSYSADPTFITTLLADPHRQWAPRELLAYAFRHKNVFPPGTQFQYSNTNYVLLGLLVEKLGRMPLADFVRERVLKPSHLDHSLFPYAAEFPRPHAHGYTDQTPTGAVADATTWNPSAAWAAGAMISDLRDMRRWAKDVATGTLLSPATQAQRVNFIPAGFPGAGYGLGLFETNGWQGHNGSIPGYESAVVYLPAEDATLVVLLNTDVLYQGAEPSTVFAHAITQIATPNHVYTLPNG</sequence>
<accession>A0A1H7XU61</accession>
<dbReference type="OrthoDB" id="5177574at2"/>
<dbReference type="SUPFAM" id="SSF56601">
    <property type="entry name" value="beta-lactamase/transpeptidase-like"/>
    <property type="match status" value="1"/>
</dbReference>
<dbReference type="PANTHER" id="PTHR46825:SF7">
    <property type="entry name" value="D-ALANYL-D-ALANINE CARBOXYPEPTIDASE"/>
    <property type="match status" value="1"/>
</dbReference>
<dbReference type="InterPro" id="IPR050491">
    <property type="entry name" value="AmpC-like"/>
</dbReference>
<dbReference type="GO" id="GO:0004180">
    <property type="term" value="F:carboxypeptidase activity"/>
    <property type="evidence" value="ECO:0007669"/>
    <property type="project" value="UniProtKB-KW"/>
</dbReference>
<dbReference type="AlphaFoldDB" id="A0A1H7XU61"/>
<reference evidence="4" key="1">
    <citation type="submission" date="2016-10" db="EMBL/GenBank/DDBJ databases">
        <authorList>
            <person name="Varghese N."/>
        </authorList>
    </citation>
    <scope>NUCLEOTIDE SEQUENCE [LARGE SCALE GENOMIC DNA]</scope>
    <source>
        <strain evidence="4">DSM 45096 / BCRC 16803 / CGMCC 4.1857 / CIP 109030 / JCM 12277 / KCTC 19219 / NBRC 100920 / 33214</strain>
    </source>
</reference>
<organism evidence="3 4">
    <name type="scientific">Streptacidiphilus jiangxiensis</name>
    <dbReference type="NCBI Taxonomy" id="235985"/>
    <lineage>
        <taxon>Bacteria</taxon>
        <taxon>Bacillati</taxon>
        <taxon>Actinomycetota</taxon>
        <taxon>Actinomycetes</taxon>
        <taxon>Kitasatosporales</taxon>
        <taxon>Streptomycetaceae</taxon>
        <taxon>Streptacidiphilus</taxon>
    </lineage>
</organism>
<dbReference type="RefSeq" id="WP_042453999.1">
    <property type="nucleotide sequence ID" value="NZ_BBPN01000031.1"/>
</dbReference>
<dbReference type="STRING" id="235985.SAMN05414137_12564"/>
<dbReference type="EMBL" id="FOAZ01000025">
    <property type="protein sequence ID" value="SEM37194.1"/>
    <property type="molecule type" value="Genomic_DNA"/>
</dbReference>
<dbReference type="eggNOG" id="COG1680">
    <property type="taxonomic scope" value="Bacteria"/>
</dbReference>
<dbReference type="InterPro" id="IPR001466">
    <property type="entry name" value="Beta-lactam-related"/>
</dbReference>
<keyword evidence="3" id="KW-0645">Protease</keyword>
<keyword evidence="3" id="KW-0378">Hydrolase</keyword>
<protein>
    <submittedName>
        <fullName evidence="3">D-alanyl-D-alanine carboxypeptidase</fullName>
    </submittedName>
</protein>